<keyword evidence="1" id="KW-0812">Transmembrane</keyword>
<reference evidence="2 3" key="1">
    <citation type="submission" date="2021-04" db="EMBL/GenBank/DDBJ databases">
        <title>Paenibacillus sp. DLE-14 whole genome sequence.</title>
        <authorList>
            <person name="Ham Y.J."/>
        </authorList>
    </citation>
    <scope>NUCLEOTIDE SEQUENCE [LARGE SCALE GENOMIC DNA]</scope>
    <source>
        <strain evidence="2 3">DLE-14</strain>
    </source>
</reference>
<organism evidence="2 3">
    <name type="scientific">Paenibacillus lignilyticus</name>
    <dbReference type="NCBI Taxonomy" id="1172615"/>
    <lineage>
        <taxon>Bacteria</taxon>
        <taxon>Bacillati</taxon>
        <taxon>Bacillota</taxon>
        <taxon>Bacilli</taxon>
        <taxon>Bacillales</taxon>
        <taxon>Paenibacillaceae</taxon>
        <taxon>Paenibacillus</taxon>
    </lineage>
</organism>
<proteinExistence type="predicted"/>
<comment type="caution">
    <text evidence="2">The sequence shown here is derived from an EMBL/GenBank/DDBJ whole genome shotgun (WGS) entry which is preliminary data.</text>
</comment>
<sequence>MKKNFWVLLLFILIGLLTGALVSRWLSQVPGLAFLTKTSPVVWSPAADLLVLSYSFTLRIEISLLSIIGLIAAIWIYRKL</sequence>
<dbReference type="Proteomes" id="UP000673394">
    <property type="component" value="Unassembled WGS sequence"/>
</dbReference>
<evidence type="ECO:0000256" key="1">
    <source>
        <dbReference type="SAM" id="Phobius"/>
    </source>
</evidence>
<dbReference type="Pfam" id="PF14209">
    <property type="entry name" value="DUF4321"/>
    <property type="match status" value="1"/>
</dbReference>
<dbReference type="InterPro" id="IPR025470">
    <property type="entry name" value="DUF4321"/>
</dbReference>
<name>A0ABS5C6C8_9BACL</name>
<accession>A0ABS5C6C8</accession>
<evidence type="ECO:0000313" key="2">
    <source>
        <dbReference type="EMBL" id="MBP3961410.1"/>
    </source>
</evidence>
<keyword evidence="1" id="KW-1133">Transmembrane helix</keyword>
<evidence type="ECO:0000313" key="3">
    <source>
        <dbReference type="Proteomes" id="UP000673394"/>
    </source>
</evidence>
<keyword evidence="1" id="KW-0472">Membrane</keyword>
<protein>
    <submittedName>
        <fullName evidence="2">DUF4321 domain-containing protein</fullName>
    </submittedName>
</protein>
<gene>
    <name evidence="2" type="ORF">I8J30_01705</name>
</gene>
<dbReference type="EMBL" id="JAGKSP010000001">
    <property type="protein sequence ID" value="MBP3961410.1"/>
    <property type="molecule type" value="Genomic_DNA"/>
</dbReference>
<dbReference type="RefSeq" id="WP_090983051.1">
    <property type="nucleotide sequence ID" value="NZ_JAGKSP010000001.1"/>
</dbReference>
<keyword evidence="3" id="KW-1185">Reference proteome</keyword>
<feature type="transmembrane region" description="Helical" evidence="1">
    <location>
        <begin position="51"/>
        <end position="77"/>
    </location>
</feature>